<dbReference type="Gene3D" id="3.40.710.10">
    <property type="entry name" value="DD-peptidase/beta-lactamase superfamily"/>
    <property type="match status" value="1"/>
</dbReference>
<evidence type="ECO:0000256" key="1">
    <source>
        <dbReference type="ARBA" id="ARBA00006096"/>
    </source>
</evidence>
<keyword evidence="2" id="KW-0378">Hydrolase</keyword>
<gene>
    <name evidence="3" type="ORF">A2527_02210</name>
</gene>
<protein>
    <recommendedName>
        <fullName evidence="5">Peptidase S13</fullName>
    </recommendedName>
</protein>
<comment type="caution">
    <text evidence="3">The sequence shown here is derived from an EMBL/GenBank/DDBJ whole genome shotgun (WGS) entry which is preliminary data.</text>
</comment>
<evidence type="ECO:0008006" key="5">
    <source>
        <dbReference type="Google" id="ProtNLM"/>
    </source>
</evidence>
<dbReference type="Gene3D" id="3.50.80.20">
    <property type="entry name" value="D-Ala-D-Ala carboxypeptidase C, peptidase S13"/>
    <property type="match status" value="1"/>
</dbReference>
<dbReference type="Proteomes" id="UP000178449">
    <property type="component" value="Unassembled WGS sequence"/>
</dbReference>
<sequence length="395" mass="43573">MKPLWIFILALLVWPLGLFAAPPEIRGLVQSGAVLLLDEEGNELLAYNPDQARVPASIIKLLTSQVMIDSLGLNYRGRTGFYLGPKGELGVMGYGDPFLVSEELALIAQKLKQAGHSHFNGLRLDASRFLAEPKSPGTVGSLNPYDALNGALVVNFNSLFVGRKKDGTPYSAEEVTPLTPIAQKKAMALKPGFADRINLTDQPAESLVYAAELITAIFKHEGINLGGPVSFGRLEGYQLIFEHRNSRALPEMLEGLLKYSNNYIANQLLLILGGEEKGWPADRQKALDAYKEALVKRFGPANGRWELEEASGISRQNRVTARFMAEVLLTLKDHHQLLSKHKKLGQVFEKSGTLTGVYNFAGYIQTQRGLRPFVIILEQGANNRDELLKILANWP</sequence>
<evidence type="ECO:0000256" key="2">
    <source>
        <dbReference type="ARBA" id="ARBA00022801"/>
    </source>
</evidence>
<dbReference type="GO" id="GO:0006508">
    <property type="term" value="P:proteolysis"/>
    <property type="evidence" value="ECO:0007669"/>
    <property type="project" value="InterPro"/>
</dbReference>
<dbReference type="PANTHER" id="PTHR30023:SF0">
    <property type="entry name" value="PENICILLIN-SENSITIVE CARBOXYPEPTIDASE A"/>
    <property type="match status" value="1"/>
</dbReference>
<accession>A0A1F6GDV4</accession>
<evidence type="ECO:0000313" key="4">
    <source>
        <dbReference type="Proteomes" id="UP000178449"/>
    </source>
</evidence>
<name>A0A1F6GDV4_9PROT</name>
<organism evidence="3 4">
    <name type="scientific">Candidatus Lambdaproteobacteria bacterium RIFOXYD2_FULL_50_16</name>
    <dbReference type="NCBI Taxonomy" id="1817772"/>
    <lineage>
        <taxon>Bacteria</taxon>
        <taxon>Pseudomonadati</taxon>
        <taxon>Pseudomonadota</taxon>
        <taxon>Candidatus Lambdaproteobacteria</taxon>
    </lineage>
</organism>
<comment type="similarity">
    <text evidence="1">Belongs to the peptidase S13 family.</text>
</comment>
<dbReference type="AlphaFoldDB" id="A0A1F6GDV4"/>
<evidence type="ECO:0000313" key="3">
    <source>
        <dbReference type="EMBL" id="OGG96287.1"/>
    </source>
</evidence>
<dbReference type="Pfam" id="PF02113">
    <property type="entry name" value="Peptidase_S13"/>
    <property type="match status" value="2"/>
</dbReference>
<dbReference type="STRING" id="1817772.A2527_02210"/>
<dbReference type="InterPro" id="IPR012338">
    <property type="entry name" value="Beta-lactam/transpept-like"/>
</dbReference>
<dbReference type="PRINTS" id="PR00922">
    <property type="entry name" value="DADACBPTASE3"/>
</dbReference>
<dbReference type="SUPFAM" id="SSF56601">
    <property type="entry name" value="beta-lactamase/transpeptidase-like"/>
    <property type="match status" value="1"/>
</dbReference>
<dbReference type="InterPro" id="IPR000667">
    <property type="entry name" value="Peptidase_S13"/>
</dbReference>
<dbReference type="GO" id="GO:0004185">
    <property type="term" value="F:serine-type carboxypeptidase activity"/>
    <property type="evidence" value="ECO:0007669"/>
    <property type="project" value="InterPro"/>
</dbReference>
<proteinExistence type="inferred from homology"/>
<dbReference type="PANTHER" id="PTHR30023">
    <property type="entry name" value="D-ALANYL-D-ALANINE CARBOXYPEPTIDASE"/>
    <property type="match status" value="1"/>
</dbReference>
<reference evidence="3 4" key="1">
    <citation type="journal article" date="2016" name="Nat. Commun.">
        <title>Thousands of microbial genomes shed light on interconnected biogeochemical processes in an aquifer system.</title>
        <authorList>
            <person name="Anantharaman K."/>
            <person name="Brown C.T."/>
            <person name="Hug L.A."/>
            <person name="Sharon I."/>
            <person name="Castelle C.J."/>
            <person name="Probst A.J."/>
            <person name="Thomas B.C."/>
            <person name="Singh A."/>
            <person name="Wilkins M.J."/>
            <person name="Karaoz U."/>
            <person name="Brodie E.L."/>
            <person name="Williams K.H."/>
            <person name="Hubbard S.S."/>
            <person name="Banfield J.F."/>
        </authorList>
    </citation>
    <scope>NUCLEOTIDE SEQUENCE [LARGE SCALE GENOMIC DNA]</scope>
</reference>
<dbReference type="EMBL" id="MFNE01000016">
    <property type="protein sequence ID" value="OGG96287.1"/>
    <property type="molecule type" value="Genomic_DNA"/>
</dbReference>
<dbReference type="GO" id="GO:0000270">
    <property type="term" value="P:peptidoglycan metabolic process"/>
    <property type="evidence" value="ECO:0007669"/>
    <property type="project" value="TreeGrafter"/>
</dbReference>